<sequence length="364" mass="41272">MKFISVITLLASFLMTGCSWLYSEDGLIHDSSKDYLKAEQTKPLQVPDEYKTDHLGNIARVPELPPQSQQLPAGDSLDKSPPLQVLAVSQGMRINRQSVNPGVFWMKPVDELRQQLEAFFEYKELSFIEENGLVKSDWVLIDNEAWWRSVFGTSLPRFERSKFAFSISQGERNGESSVVVSQQAHQIMPYDEDSWKSIPENRKMATAFLNEFVGYMDYLERLENAKRLKQLNQGFNVVLGADSDSRAALLANTDWRTLWLKAPKVLEPFGFTLTDRDQSSGTYFFEFEPNEPGFFASLFGDDEGVALNLPEGAYQLIIGGKEGGSVTMTFIDIEGEPLSDAKLTQIYPHLSEAFGRNTRRNKYQ</sequence>
<dbReference type="EMBL" id="QGGU01000003">
    <property type="protein sequence ID" value="PWK53411.1"/>
    <property type="molecule type" value="Genomic_DNA"/>
</dbReference>
<dbReference type="PROSITE" id="PS51257">
    <property type="entry name" value="PROKAR_LIPOPROTEIN"/>
    <property type="match status" value="1"/>
</dbReference>
<keyword evidence="1" id="KW-0732">Signal</keyword>
<gene>
    <name evidence="2" type="ORF">C8D97_103238</name>
</gene>
<dbReference type="InterPro" id="IPR042268">
    <property type="entry name" value="BamC_C"/>
</dbReference>
<evidence type="ECO:0000313" key="2">
    <source>
        <dbReference type="EMBL" id="PWK53411.1"/>
    </source>
</evidence>
<dbReference type="Pfam" id="PF06804">
    <property type="entry name" value="Lipoprotein_18"/>
    <property type="match status" value="1"/>
</dbReference>
<dbReference type="Proteomes" id="UP000245790">
    <property type="component" value="Unassembled WGS sequence"/>
</dbReference>
<reference evidence="2 3" key="1">
    <citation type="submission" date="2018-05" db="EMBL/GenBank/DDBJ databases">
        <title>Genomic Encyclopedia of Type Strains, Phase IV (KMG-IV): sequencing the most valuable type-strain genomes for metagenomic binning, comparative biology and taxonomic classification.</title>
        <authorList>
            <person name="Goeker M."/>
        </authorList>
    </citation>
    <scope>NUCLEOTIDE SEQUENCE [LARGE SCALE GENOMIC DNA]</scope>
    <source>
        <strain evidence="2 3">DSM 25350</strain>
    </source>
</reference>
<name>A0A316FXG8_9GAMM</name>
<proteinExistence type="predicted"/>
<dbReference type="AlphaFoldDB" id="A0A316FXG8"/>
<keyword evidence="3" id="KW-1185">Reference proteome</keyword>
<comment type="caution">
    <text evidence="2">The sequence shown here is derived from an EMBL/GenBank/DDBJ whole genome shotgun (WGS) entry which is preliminary data.</text>
</comment>
<dbReference type="OrthoDB" id="5598420at2"/>
<feature type="chain" id="PRO_5016374842" evidence="1">
    <location>
        <begin position="24"/>
        <end position="364"/>
    </location>
</feature>
<evidence type="ECO:0000313" key="3">
    <source>
        <dbReference type="Proteomes" id="UP000245790"/>
    </source>
</evidence>
<feature type="signal peptide" evidence="1">
    <location>
        <begin position="1"/>
        <end position="23"/>
    </location>
</feature>
<dbReference type="InterPro" id="IPR010653">
    <property type="entry name" value="NlpB/DapX"/>
</dbReference>
<dbReference type="RefSeq" id="WP_109762653.1">
    <property type="nucleotide sequence ID" value="NZ_QGGU01000003.1"/>
</dbReference>
<dbReference type="Gene3D" id="3.30.310.170">
    <property type="entry name" value="Outer membrane protein assembly factor BamC"/>
    <property type="match status" value="1"/>
</dbReference>
<organism evidence="2 3">
    <name type="scientific">Pleionea mediterranea</name>
    <dbReference type="NCBI Taxonomy" id="523701"/>
    <lineage>
        <taxon>Bacteria</taxon>
        <taxon>Pseudomonadati</taxon>
        <taxon>Pseudomonadota</taxon>
        <taxon>Gammaproteobacteria</taxon>
        <taxon>Oceanospirillales</taxon>
        <taxon>Pleioneaceae</taxon>
        <taxon>Pleionea</taxon>
    </lineage>
</organism>
<evidence type="ECO:0000256" key="1">
    <source>
        <dbReference type="SAM" id="SignalP"/>
    </source>
</evidence>
<accession>A0A316FXG8</accession>
<protein>
    <submittedName>
        <fullName evidence="2">Beta-barrel assembly machine subunit BamC</fullName>
    </submittedName>
</protein>